<evidence type="ECO:0000313" key="4">
    <source>
        <dbReference type="Proteomes" id="UP000092462"/>
    </source>
</evidence>
<dbReference type="Pfam" id="PF03732">
    <property type="entry name" value="Retrotrans_gag"/>
    <property type="match status" value="1"/>
</dbReference>
<dbReference type="VEuPathDB" id="VectorBase:PPAPM1_001876"/>
<dbReference type="SUPFAM" id="SSF56672">
    <property type="entry name" value="DNA/RNA polymerases"/>
    <property type="match status" value="1"/>
</dbReference>
<dbReference type="VEuPathDB" id="VectorBase:PPAPM1_011864"/>
<dbReference type="Proteomes" id="UP000092462">
    <property type="component" value="Unassembled WGS sequence"/>
</dbReference>
<dbReference type="PANTHER" id="PTHR33223:SF6">
    <property type="entry name" value="CCHC-TYPE DOMAIN-CONTAINING PROTEIN"/>
    <property type="match status" value="1"/>
</dbReference>
<feature type="compositionally biased region" description="Basic and acidic residues" evidence="1">
    <location>
        <begin position="243"/>
        <end position="263"/>
    </location>
</feature>
<feature type="compositionally biased region" description="Low complexity" evidence="1">
    <location>
        <begin position="229"/>
        <end position="239"/>
    </location>
</feature>
<dbReference type="GO" id="GO:0071897">
    <property type="term" value="P:DNA biosynthetic process"/>
    <property type="evidence" value="ECO:0007669"/>
    <property type="project" value="UniProtKB-ARBA"/>
</dbReference>
<dbReference type="EMBL" id="AJVK01020005">
    <property type="status" value="NOT_ANNOTATED_CDS"/>
    <property type="molecule type" value="Genomic_DNA"/>
</dbReference>
<dbReference type="AlphaFoldDB" id="A0A1B0DRG5"/>
<evidence type="ECO:0000259" key="2">
    <source>
        <dbReference type="Pfam" id="PF03732"/>
    </source>
</evidence>
<keyword evidence="4" id="KW-1185">Reference proteome</keyword>
<evidence type="ECO:0000313" key="3">
    <source>
        <dbReference type="EnsemblMetazoa" id="PPAI011148-PA"/>
    </source>
</evidence>
<feature type="compositionally biased region" description="Basic and acidic residues" evidence="1">
    <location>
        <begin position="194"/>
        <end position="208"/>
    </location>
</feature>
<dbReference type="PANTHER" id="PTHR33223">
    <property type="entry name" value="CCHC-TYPE DOMAIN-CONTAINING PROTEIN"/>
    <property type="match status" value="1"/>
</dbReference>
<feature type="region of interest" description="Disordered" evidence="1">
    <location>
        <begin position="1"/>
        <end position="31"/>
    </location>
</feature>
<proteinExistence type="predicted"/>
<name>A0A1B0DRG5_PHLPP</name>
<protein>
    <recommendedName>
        <fullName evidence="2">Retrotransposon gag domain-containing protein</fullName>
    </recommendedName>
</protein>
<evidence type="ECO:0000256" key="1">
    <source>
        <dbReference type="SAM" id="MobiDB-lite"/>
    </source>
</evidence>
<dbReference type="InterPro" id="IPR043502">
    <property type="entry name" value="DNA/RNA_pol_sf"/>
</dbReference>
<feature type="domain" description="Retrotransposon gag" evidence="2">
    <location>
        <begin position="79"/>
        <end position="164"/>
    </location>
</feature>
<sequence length="547" mass="62777">MPRLRRTGTDPPVPRESPTGQSSSYDGAPRIGPQEIATIIPRFDPDDPSCMDCELWIDDCSTTKEMYGWSDSAAILYSSMRLRGTAKVWYHAAKGQLQTWEMFKRDFIDNFPVKVSIPGIHEQLRKSQKSKNETIIAYFHRMCALGRKISLDDQTMKEYIIGGISPESRRATLRNRSYPSLTKLLHALLETEEKCNSEKKDEKNDRHKAGSSRGYNRGSKQADRYHPYSSSSCGGSRVSENAGRYKRDRKESPDENLDRDRKTKGSTRVKVNLDGVEREVVLHIVPDEMQNHEMIVGRDFFNDPFVVSLRTWNDLIITDNAKKDVHVMEVEVEIEDENKTPIEISDDMISVGESVSDLIKERLKELVKENRQCFSLDTSELGHTTIEEMKIQIISDKIIKYGPYRIPYALKEEVRMKIEELLKYQIIEPMCQQQQKQAEKYNQKHLAPKVYKEGDLVLVRHNVAAFGSSRKMLPRYKGPYIVETVLGADRYIVADTPITQVTQKPFKGTYPAEKLKGWVTEKDLEEYSGLLSEDPASDEVEEELSMD</sequence>
<organism evidence="3 4">
    <name type="scientific">Phlebotomus papatasi</name>
    <name type="common">Sandfly</name>
    <dbReference type="NCBI Taxonomy" id="29031"/>
    <lineage>
        <taxon>Eukaryota</taxon>
        <taxon>Metazoa</taxon>
        <taxon>Ecdysozoa</taxon>
        <taxon>Arthropoda</taxon>
        <taxon>Hexapoda</taxon>
        <taxon>Insecta</taxon>
        <taxon>Pterygota</taxon>
        <taxon>Neoptera</taxon>
        <taxon>Endopterygota</taxon>
        <taxon>Diptera</taxon>
        <taxon>Nematocera</taxon>
        <taxon>Psychodoidea</taxon>
        <taxon>Psychodidae</taxon>
        <taxon>Phlebotomus</taxon>
        <taxon>Phlebotomus</taxon>
    </lineage>
</organism>
<dbReference type="VEuPathDB" id="VectorBase:PPAI011148"/>
<accession>A0A1B0DRG5</accession>
<dbReference type="InterPro" id="IPR005162">
    <property type="entry name" value="Retrotrans_gag_dom"/>
</dbReference>
<reference evidence="3" key="1">
    <citation type="submission" date="2022-08" db="UniProtKB">
        <authorList>
            <consortium name="EnsemblMetazoa"/>
        </authorList>
    </citation>
    <scope>IDENTIFICATION</scope>
    <source>
        <strain evidence="3">Israel</strain>
    </source>
</reference>
<feature type="region of interest" description="Disordered" evidence="1">
    <location>
        <begin position="194"/>
        <end position="268"/>
    </location>
</feature>
<dbReference type="EnsemblMetazoa" id="PPAI011148-RA">
    <property type="protein sequence ID" value="PPAI011148-PA"/>
    <property type="gene ID" value="PPAI011148"/>
</dbReference>